<dbReference type="RefSeq" id="WP_034767519.1">
    <property type="nucleotide sequence ID" value="NZ_CCRF01000012.1"/>
</dbReference>
<sequence length="216" mass="24634">MFGLFLKDLFLLKKHWLKTKYIFILFVFLLIAVLVLKENSLIVSVFIAMLFLNSIQVLFAEDMKTGWPEFLNTTGLPVGKIVFARFLASILISLLSTAISFVINLLLYFFFDSWSFKEMSTILLIIFLVSLLYLFILLPFIYLFDTNGITIAIILLFIAAFLLSKVNNITTNIANFINDLATVNIVMVSFLGLLFIGCISYGISIIIYTNRFAKKL</sequence>
<feature type="transmembrane region" description="Helical" evidence="1">
    <location>
        <begin position="148"/>
        <end position="164"/>
    </location>
</feature>
<evidence type="ECO:0000256" key="1">
    <source>
        <dbReference type="SAM" id="Phobius"/>
    </source>
</evidence>
<dbReference type="AlphaFoldDB" id="A0A090IXG5"/>
<gene>
    <name evidence="2" type="ORF">BT1A1_0379</name>
</gene>
<feature type="transmembrane region" description="Helical" evidence="1">
    <location>
        <begin position="86"/>
        <end position="110"/>
    </location>
</feature>
<evidence type="ECO:0000313" key="3">
    <source>
        <dbReference type="Proteomes" id="UP000040576"/>
    </source>
</evidence>
<protein>
    <recommendedName>
        <fullName evidence="4">ABC-2 transporter permease</fullName>
    </recommendedName>
</protein>
<dbReference type="Pfam" id="PF13346">
    <property type="entry name" value="ABC2_membrane_5"/>
    <property type="match status" value="1"/>
</dbReference>
<feature type="transmembrane region" description="Helical" evidence="1">
    <location>
        <begin position="122"/>
        <end position="142"/>
    </location>
</feature>
<keyword evidence="1" id="KW-0472">Membrane</keyword>
<dbReference type="InterPro" id="IPR025699">
    <property type="entry name" value="ABC2_memb-like"/>
</dbReference>
<evidence type="ECO:0008006" key="4">
    <source>
        <dbReference type="Google" id="ProtNLM"/>
    </source>
</evidence>
<dbReference type="Proteomes" id="UP000040576">
    <property type="component" value="Unassembled WGS sequence"/>
</dbReference>
<organism evidence="2 3">
    <name type="scientific">Caldibacillus thermoamylovorans</name>
    <dbReference type="NCBI Taxonomy" id="35841"/>
    <lineage>
        <taxon>Bacteria</taxon>
        <taxon>Bacillati</taxon>
        <taxon>Bacillota</taxon>
        <taxon>Bacilli</taxon>
        <taxon>Bacillales</taxon>
        <taxon>Bacillaceae</taxon>
        <taxon>Caldibacillus</taxon>
    </lineage>
</organism>
<reference evidence="2 3" key="1">
    <citation type="submission" date="2014-07" db="EMBL/GenBank/DDBJ databases">
        <authorList>
            <person name="Wibberg Daniel"/>
        </authorList>
    </citation>
    <scope>NUCLEOTIDE SEQUENCE [LARGE SCALE GENOMIC DNA]</scope>
</reference>
<keyword evidence="1" id="KW-0812">Transmembrane</keyword>
<feature type="transmembrane region" description="Helical" evidence="1">
    <location>
        <begin position="185"/>
        <end position="208"/>
    </location>
</feature>
<feature type="transmembrane region" description="Helical" evidence="1">
    <location>
        <begin position="20"/>
        <end position="36"/>
    </location>
</feature>
<keyword evidence="3" id="KW-1185">Reference proteome</keyword>
<accession>A0A090IXG5</accession>
<feature type="transmembrane region" description="Helical" evidence="1">
    <location>
        <begin position="41"/>
        <end position="60"/>
    </location>
</feature>
<keyword evidence="1" id="KW-1133">Transmembrane helix</keyword>
<dbReference type="EMBL" id="CCRF01000012">
    <property type="protein sequence ID" value="CEE00240.1"/>
    <property type="molecule type" value="Genomic_DNA"/>
</dbReference>
<name>A0A090IXG5_9BACI</name>
<proteinExistence type="predicted"/>
<evidence type="ECO:0000313" key="2">
    <source>
        <dbReference type="EMBL" id="CEE00240.1"/>
    </source>
</evidence>